<gene>
    <name evidence="1" type="ORF">KP001_02100</name>
</gene>
<proteinExistence type="predicted"/>
<evidence type="ECO:0000313" key="1">
    <source>
        <dbReference type="EMBL" id="QXE91358.1"/>
    </source>
</evidence>
<dbReference type="Proteomes" id="UP000683559">
    <property type="component" value="Chromosome"/>
</dbReference>
<dbReference type="EMBL" id="CP077683">
    <property type="protein sequence ID" value="QXE91358.1"/>
    <property type="molecule type" value="Genomic_DNA"/>
</dbReference>
<organism evidence="1 2">
    <name type="scientific">Geomonas subterranea</name>
    <dbReference type="NCBI Taxonomy" id="2847989"/>
    <lineage>
        <taxon>Bacteria</taxon>
        <taxon>Pseudomonadati</taxon>
        <taxon>Thermodesulfobacteriota</taxon>
        <taxon>Desulfuromonadia</taxon>
        <taxon>Geobacterales</taxon>
        <taxon>Geobacteraceae</taxon>
        <taxon>Geomonas</taxon>
    </lineage>
</organism>
<sequence length="51" mass="5947">MKTVPEQPGKWSKELEQRLRLALQDLRFGTVTLVVQDGKVIQLDKNEKIRI</sequence>
<evidence type="ECO:0000313" key="2">
    <source>
        <dbReference type="Proteomes" id="UP000683559"/>
    </source>
</evidence>
<name>A0ABX8LMA8_9BACT</name>
<keyword evidence="2" id="KW-1185">Reference proteome</keyword>
<dbReference type="InterPro" id="IPR018743">
    <property type="entry name" value="DUF2292"/>
</dbReference>
<dbReference type="Pfam" id="PF10055">
    <property type="entry name" value="DUF2292"/>
    <property type="match status" value="1"/>
</dbReference>
<accession>A0ABX8LMA8</accession>
<reference evidence="1 2" key="1">
    <citation type="submission" date="2021-06" db="EMBL/GenBank/DDBJ databases">
        <title>Gemonas diversity in paddy soil.</title>
        <authorList>
            <person name="Liu G."/>
        </authorList>
    </citation>
    <scope>NUCLEOTIDE SEQUENCE [LARGE SCALE GENOMIC DNA]</scope>
    <source>
        <strain evidence="1 2">RG2</strain>
    </source>
</reference>
<dbReference type="RefSeq" id="WP_217287943.1">
    <property type="nucleotide sequence ID" value="NZ_CP077683.1"/>
</dbReference>
<protein>
    <submittedName>
        <fullName evidence="1">YezD family protein</fullName>
    </submittedName>
</protein>